<evidence type="ECO:0000256" key="2">
    <source>
        <dbReference type="ARBA" id="ARBA00022692"/>
    </source>
</evidence>
<dbReference type="InterPro" id="IPR037682">
    <property type="entry name" value="TonB_C"/>
</dbReference>
<dbReference type="Gene3D" id="3.30.1150.10">
    <property type="match status" value="1"/>
</dbReference>
<feature type="domain" description="TonB C-terminal" evidence="5">
    <location>
        <begin position="1"/>
        <end position="64"/>
    </location>
</feature>
<dbReference type="RefSeq" id="WP_088529986.1">
    <property type="nucleotide sequence ID" value="NZ_CP021646.1"/>
</dbReference>
<gene>
    <name evidence="6" type="ORF">D0511_13905</name>
</gene>
<name>A0AAD0RJK4_PSEO7</name>
<evidence type="ECO:0000313" key="7">
    <source>
        <dbReference type="Proteomes" id="UP000258102"/>
    </source>
</evidence>
<keyword evidence="4" id="KW-0472">Membrane</keyword>
<evidence type="ECO:0000256" key="4">
    <source>
        <dbReference type="ARBA" id="ARBA00023136"/>
    </source>
</evidence>
<evidence type="ECO:0000256" key="3">
    <source>
        <dbReference type="ARBA" id="ARBA00022989"/>
    </source>
</evidence>
<proteinExistence type="predicted"/>
<evidence type="ECO:0000259" key="5">
    <source>
        <dbReference type="PROSITE" id="PS52015"/>
    </source>
</evidence>
<dbReference type="GO" id="GO:0016020">
    <property type="term" value="C:membrane"/>
    <property type="evidence" value="ECO:0007669"/>
    <property type="project" value="UniProtKB-SubCell"/>
</dbReference>
<protein>
    <submittedName>
        <fullName evidence="6">TonB family protein</fullName>
    </submittedName>
</protein>
<keyword evidence="2" id="KW-0812">Transmembrane</keyword>
<evidence type="ECO:0000313" key="6">
    <source>
        <dbReference type="EMBL" id="AXR03039.1"/>
    </source>
</evidence>
<dbReference type="SUPFAM" id="SSF74653">
    <property type="entry name" value="TolA/TonB C-terminal domain"/>
    <property type="match status" value="1"/>
</dbReference>
<organism evidence="6 7">
    <name type="scientific">Pseudoalteromonas piscicida</name>
    <dbReference type="NCBI Taxonomy" id="43662"/>
    <lineage>
        <taxon>Bacteria</taxon>
        <taxon>Pseudomonadati</taxon>
        <taxon>Pseudomonadota</taxon>
        <taxon>Gammaproteobacteria</taxon>
        <taxon>Alteromonadales</taxon>
        <taxon>Pseudoalteromonadaceae</taxon>
        <taxon>Pseudoalteromonas</taxon>
    </lineage>
</organism>
<dbReference type="AlphaFoldDB" id="A0AAD0RJK4"/>
<evidence type="ECO:0000256" key="1">
    <source>
        <dbReference type="ARBA" id="ARBA00004167"/>
    </source>
</evidence>
<accession>A0AAD0RJK4</accession>
<dbReference type="InterPro" id="IPR006260">
    <property type="entry name" value="TonB/TolA_C"/>
</dbReference>
<dbReference type="NCBIfam" id="TIGR01352">
    <property type="entry name" value="tonB_Cterm"/>
    <property type="match status" value="1"/>
</dbReference>
<dbReference type="Pfam" id="PF03544">
    <property type="entry name" value="TonB_C"/>
    <property type="match status" value="1"/>
</dbReference>
<dbReference type="PROSITE" id="PS52015">
    <property type="entry name" value="TONB_CTD"/>
    <property type="match status" value="1"/>
</dbReference>
<comment type="subcellular location">
    <subcellularLocation>
        <location evidence="1">Membrane</location>
        <topology evidence="1">Single-pass membrane protein</topology>
    </subcellularLocation>
</comment>
<dbReference type="Proteomes" id="UP000258102">
    <property type="component" value="Chromosome 1"/>
</dbReference>
<dbReference type="KEGG" id="ppis:B1L02_03855"/>
<reference evidence="6 7" key="1">
    <citation type="submission" date="2018-08" db="EMBL/GenBank/DDBJ databases">
        <title>Whole Genome Sequences of Two Pseudoalteromonas piscicida Strains, DE1-A and DE2-A, which Exhibit Strong Antibacterial Activity against Vibrio vulnificus.</title>
        <authorList>
            <person name="Richards G.P."/>
            <person name="Needleman D.S."/>
            <person name="Watson M.A."/>
            <person name="Polson S.W."/>
        </authorList>
    </citation>
    <scope>NUCLEOTIDE SEQUENCE [LARGE SCALE GENOMIC DNA]</scope>
    <source>
        <strain evidence="6 7">DE2-A</strain>
    </source>
</reference>
<dbReference type="EMBL" id="CP031761">
    <property type="protein sequence ID" value="AXR03039.1"/>
    <property type="molecule type" value="Genomic_DNA"/>
</dbReference>
<keyword evidence="3" id="KW-1133">Transmembrane helix</keyword>
<sequence>MTLAWKVRASKKPINIKVLKSVPEQVFDKAAIKALSNWKYAPKVENGVAVIQKDLKVQLDFTLG</sequence>
<dbReference type="GO" id="GO:0055085">
    <property type="term" value="P:transmembrane transport"/>
    <property type="evidence" value="ECO:0007669"/>
    <property type="project" value="InterPro"/>
</dbReference>